<feature type="transmembrane region" description="Helical" evidence="8">
    <location>
        <begin position="143"/>
        <end position="173"/>
    </location>
</feature>
<dbReference type="Proteomes" id="UP000555728">
    <property type="component" value="Unassembled WGS sequence"/>
</dbReference>
<dbReference type="Pfam" id="PF01925">
    <property type="entry name" value="TauE"/>
    <property type="match status" value="1"/>
</dbReference>
<evidence type="ECO:0000256" key="6">
    <source>
        <dbReference type="ARBA" id="ARBA00022989"/>
    </source>
</evidence>
<comment type="subcellular location">
    <subcellularLocation>
        <location evidence="1 8">Cell membrane</location>
        <topology evidence="1 8">Multi-pass membrane protein</topology>
    </subcellularLocation>
</comment>
<organism evidence="9 10">
    <name type="scientific">Roseospira goensis</name>
    <dbReference type="NCBI Taxonomy" id="391922"/>
    <lineage>
        <taxon>Bacteria</taxon>
        <taxon>Pseudomonadati</taxon>
        <taxon>Pseudomonadota</taxon>
        <taxon>Alphaproteobacteria</taxon>
        <taxon>Rhodospirillales</taxon>
        <taxon>Rhodospirillaceae</taxon>
        <taxon>Roseospira</taxon>
    </lineage>
</organism>
<evidence type="ECO:0000256" key="8">
    <source>
        <dbReference type="RuleBase" id="RU363041"/>
    </source>
</evidence>
<dbReference type="GO" id="GO:0005886">
    <property type="term" value="C:plasma membrane"/>
    <property type="evidence" value="ECO:0007669"/>
    <property type="project" value="UniProtKB-SubCell"/>
</dbReference>
<reference evidence="9 10" key="1">
    <citation type="submission" date="2020-08" db="EMBL/GenBank/DDBJ databases">
        <title>Genome sequencing of Purple Non-Sulfur Bacteria from various extreme environments.</title>
        <authorList>
            <person name="Mayer M."/>
        </authorList>
    </citation>
    <scope>NUCLEOTIDE SEQUENCE [LARGE SCALE GENOMIC DNA]</scope>
    <source>
        <strain evidence="9 10">JA135</strain>
    </source>
</reference>
<comment type="similarity">
    <text evidence="2 8">Belongs to the 4-toluene sulfonate uptake permease (TSUP) (TC 2.A.102) family.</text>
</comment>
<keyword evidence="5 8" id="KW-0812">Transmembrane</keyword>
<dbReference type="PANTHER" id="PTHR30269">
    <property type="entry name" value="TRANSMEMBRANE PROTEIN YFCA"/>
    <property type="match status" value="1"/>
</dbReference>
<evidence type="ECO:0000256" key="4">
    <source>
        <dbReference type="ARBA" id="ARBA00022475"/>
    </source>
</evidence>
<keyword evidence="6 8" id="KW-1133">Transmembrane helix</keyword>
<protein>
    <recommendedName>
        <fullName evidence="8">Probable membrane transporter protein</fullName>
    </recommendedName>
</protein>
<evidence type="ECO:0000256" key="3">
    <source>
        <dbReference type="ARBA" id="ARBA00022448"/>
    </source>
</evidence>
<evidence type="ECO:0000313" key="9">
    <source>
        <dbReference type="EMBL" id="MBB4284854.1"/>
    </source>
</evidence>
<dbReference type="AlphaFoldDB" id="A0A7W6RX42"/>
<evidence type="ECO:0000313" key="10">
    <source>
        <dbReference type="Proteomes" id="UP000555728"/>
    </source>
</evidence>
<keyword evidence="4 8" id="KW-1003">Cell membrane</keyword>
<dbReference type="EMBL" id="JACIGI010000003">
    <property type="protein sequence ID" value="MBB4284854.1"/>
    <property type="molecule type" value="Genomic_DNA"/>
</dbReference>
<dbReference type="RefSeq" id="WP_184431478.1">
    <property type="nucleotide sequence ID" value="NZ_JACIGI010000003.1"/>
</dbReference>
<feature type="transmembrane region" description="Helical" evidence="8">
    <location>
        <begin position="238"/>
        <end position="259"/>
    </location>
</feature>
<feature type="transmembrane region" description="Helical" evidence="8">
    <location>
        <begin position="20"/>
        <end position="53"/>
    </location>
</feature>
<name>A0A7W6RX42_9PROT</name>
<evidence type="ECO:0000256" key="7">
    <source>
        <dbReference type="ARBA" id="ARBA00023136"/>
    </source>
</evidence>
<dbReference type="InterPro" id="IPR052017">
    <property type="entry name" value="TSUP"/>
</dbReference>
<proteinExistence type="inferred from homology"/>
<feature type="transmembrane region" description="Helical" evidence="8">
    <location>
        <begin position="112"/>
        <end position="131"/>
    </location>
</feature>
<feature type="transmembrane region" description="Helical" evidence="8">
    <location>
        <begin position="193"/>
        <end position="226"/>
    </location>
</feature>
<comment type="caution">
    <text evidence="9">The sequence shown here is derived from an EMBL/GenBank/DDBJ whole genome shotgun (WGS) entry which is preliminary data.</text>
</comment>
<keyword evidence="3" id="KW-0813">Transport</keyword>
<keyword evidence="10" id="KW-1185">Reference proteome</keyword>
<keyword evidence="7 8" id="KW-0472">Membrane</keyword>
<evidence type="ECO:0000256" key="5">
    <source>
        <dbReference type="ARBA" id="ARBA00022692"/>
    </source>
</evidence>
<dbReference type="PANTHER" id="PTHR30269:SF32">
    <property type="entry name" value="MEMBRANE TRANSPORTER PROTEIN-RELATED"/>
    <property type="match status" value="1"/>
</dbReference>
<evidence type="ECO:0000256" key="2">
    <source>
        <dbReference type="ARBA" id="ARBA00009142"/>
    </source>
</evidence>
<accession>A0A7W6RX42</accession>
<dbReference type="InterPro" id="IPR002781">
    <property type="entry name" value="TM_pro_TauE-like"/>
</dbReference>
<sequence length="260" mass="27198">MTGWDLALDLALPDYTAPQWAVMTVAFLLAGLIKGAIGFGVPIVVISILTLVLPVKDAIALSVLPAFAGNLAMMREGGRVLEILGRFWPLLLTKVAGIALGAAILASVPTDALLLLLGGVIVTASLLGERLPRLRLRPRQEKVAGAVLGALTGLLAGTTTIFGPPIILYMTALRLDRATYVAAIGTLWSLTNVLTLVAFGAAAVLTLPLALASLAMAPVLLAGYPLGRRIREAVDDRLFRRLVMAGLLVSGGRLILMALL</sequence>
<gene>
    <name evidence="9" type="ORF">GGD88_000565</name>
</gene>
<evidence type="ECO:0000256" key="1">
    <source>
        <dbReference type="ARBA" id="ARBA00004651"/>
    </source>
</evidence>
<feature type="transmembrane region" description="Helical" evidence="8">
    <location>
        <begin position="83"/>
        <end position="106"/>
    </location>
</feature>